<evidence type="ECO:0000256" key="1">
    <source>
        <dbReference type="SAM" id="SignalP"/>
    </source>
</evidence>
<proteinExistence type="predicted"/>
<dbReference type="RefSeq" id="XP_045951533.1">
    <property type="nucleotide sequence ID" value="XM_046101027.1"/>
</dbReference>
<dbReference type="AlphaFoldDB" id="A0A9P8U8B1"/>
<keyword evidence="3" id="KW-1185">Reference proteome</keyword>
<dbReference type="GeneID" id="70129919"/>
<dbReference type="EMBL" id="JAGPXC010000012">
    <property type="protein sequence ID" value="KAH6645019.1"/>
    <property type="molecule type" value="Genomic_DNA"/>
</dbReference>
<gene>
    <name evidence="2" type="ORF">BKA67DRAFT_542005</name>
</gene>
<name>A0A9P8U8B1_9PEZI</name>
<evidence type="ECO:0000313" key="2">
    <source>
        <dbReference type="EMBL" id="KAH6645019.1"/>
    </source>
</evidence>
<feature type="signal peptide" evidence="1">
    <location>
        <begin position="1"/>
        <end position="18"/>
    </location>
</feature>
<dbReference type="Proteomes" id="UP000758603">
    <property type="component" value="Unassembled WGS sequence"/>
</dbReference>
<evidence type="ECO:0000313" key="3">
    <source>
        <dbReference type="Proteomes" id="UP000758603"/>
    </source>
</evidence>
<reference evidence="2" key="1">
    <citation type="journal article" date="2021" name="Nat. Commun.">
        <title>Genetic determinants of endophytism in the Arabidopsis root mycobiome.</title>
        <authorList>
            <person name="Mesny F."/>
            <person name="Miyauchi S."/>
            <person name="Thiergart T."/>
            <person name="Pickel B."/>
            <person name="Atanasova L."/>
            <person name="Karlsson M."/>
            <person name="Huettel B."/>
            <person name="Barry K.W."/>
            <person name="Haridas S."/>
            <person name="Chen C."/>
            <person name="Bauer D."/>
            <person name="Andreopoulos W."/>
            <person name="Pangilinan J."/>
            <person name="LaButti K."/>
            <person name="Riley R."/>
            <person name="Lipzen A."/>
            <person name="Clum A."/>
            <person name="Drula E."/>
            <person name="Henrissat B."/>
            <person name="Kohler A."/>
            <person name="Grigoriev I.V."/>
            <person name="Martin F.M."/>
            <person name="Hacquard S."/>
        </authorList>
    </citation>
    <scope>NUCLEOTIDE SEQUENCE</scope>
    <source>
        <strain evidence="2">MPI-SDFR-AT-0073</strain>
    </source>
</reference>
<keyword evidence="1" id="KW-0732">Signal</keyword>
<comment type="caution">
    <text evidence="2">The sequence shown here is derived from an EMBL/GenBank/DDBJ whole genome shotgun (WGS) entry which is preliminary data.</text>
</comment>
<feature type="chain" id="PRO_5040490738" evidence="1">
    <location>
        <begin position="19"/>
        <end position="156"/>
    </location>
</feature>
<accession>A0A9P8U8B1</accession>
<sequence>MQFTNLPRLLALAPLVAGQLSIYPPGGSGTIAVSIRGDTEPTGCIDAAGQWTVNQGRCASVGGNGQGGLGGPDGFYILNSSDIVTTTTVTWSTAWVGTHVFQGRTAYDLIANIGGSPTGGPVWYASEVPENDDSVALSGTASAGAVEINLTFQSTA</sequence>
<protein>
    <submittedName>
        <fullName evidence="2">Uncharacterized protein</fullName>
    </submittedName>
</protein>
<organism evidence="2 3">
    <name type="scientific">Truncatella angustata</name>
    <dbReference type="NCBI Taxonomy" id="152316"/>
    <lineage>
        <taxon>Eukaryota</taxon>
        <taxon>Fungi</taxon>
        <taxon>Dikarya</taxon>
        <taxon>Ascomycota</taxon>
        <taxon>Pezizomycotina</taxon>
        <taxon>Sordariomycetes</taxon>
        <taxon>Xylariomycetidae</taxon>
        <taxon>Amphisphaeriales</taxon>
        <taxon>Sporocadaceae</taxon>
        <taxon>Truncatella</taxon>
    </lineage>
</organism>
<dbReference type="OrthoDB" id="5204629at2759"/>